<dbReference type="Pfam" id="PF02743">
    <property type="entry name" value="dCache_1"/>
    <property type="match status" value="1"/>
</dbReference>
<dbReference type="InterPro" id="IPR000160">
    <property type="entry name" value="GGDEF_dom"/>
</dbReference>
<keyword evidence="4" id="KW-1003">Cell membrane</keyword>
<comment type="cofactor">
    <cofactor evidence="1">
        <name>Mg(2+)</name>
        <dbReference type="ChEBI" id="CHEBI:18420"/>
    </cofactor>
</comment>
<evidence type="ECO:0000259" key="10">
    <source>
        <dbReference type="PROSITE" id="PS50887"/>
    </source>
</evidence>
<dbReference type="AlphaFoldDB" id="A0AAW7XJJ7"/>
<gene>
    <name evidence="11" type="ORF">Q4490_06620</name>
</gene>
<dbReference type="RefSeq" id="WP_303549393.1">
    <property type="nucleotide sequence ID" value="NZ_JAUOPG010000003.1"/>
</dbReference>
<dbReference type="Pfam" id="PF00990">
    <property type="entry name" value="GGDEF"/>
    <property type="match status" value="1"/>
</dbReference>
<proteinExistence type="predicted"/>
<comment type="catalytic activity">
    <reaction evidence="8">
        <text>2 GTP = 3',3'-c-di-GMP + 2 diphosphate</text>
        <dbReference type="Rhea" id="RHEA:24898"/>
        <dbReference type="ChEBI" id="CHEBI:33019"/>
        <dbReference type="ChEBI" id="CHEBI:37565"/>
        <dbReference type="ChEBI" id="CHEBI:58805"/>
        <dbReference type="EC" id="2.7.7.65"/>
    </reaction>
</comment>
<dbReference type="PROSITE" id="PS50887">
    <property type="entry name" value="GGDEF"/>
    <property type="match status" value="1"/>
</dbReference>
<dbReference type="InterPro" id="IPR043128">
    <property type="entry name" value="Rev_trsase/Diguanyl_cyclase"/>
</dbReference>
<dbReference type="GO" id="GO:0005886">
    <property type="term" value="C:plasma membrane"/>
    <property type="evidence" value="ECO:0007669"/>
    <property type="project" value="UniProtKB-SubCell"/>
</dbReference>
<dbReference type="FunFam" id="3.30.70.270:FF:000001">
    <property type="entry name" value="Diguanylate cyclase domain protein"/>
    <property type="match status" value="1"/>
</dbReference>
<name>A0AAW7XJJ7_9GAMM</name>
<dbReference type="GO" id="GO:1902201">
    <property type="term" value="P:negative regulation of bacterial-type flagellum-dependent cell motility"/>
    <property type="evidence" value="ECO:0007669"/>
    <property type="project" value="TreeGrafter"/>
</dbReference>
<dbReference type="PANTHER" id="PTHR45138">
    <property type="entry name" value="REGULATORY COMPONENTS OF SENSORY TRANSDUCTION SYSTEM"/>
    <property type="match status" value="1"/>
</dbReference>
<dbReference type="SMART" id="SM00267">
    <property type="entry name" value="GGDEF"/>
    <property type="match status" value="1"/>
</dbReference>
<dbReference type="InterPro" id="IPR029151">
    <property type="entry name" value="Sensor-like_sf"/>
</dbReference>
<dbReference type="NCBIfam" id="TIGR00254">
    <property type="entry name" value="GGDEF"/>
    <property type="match status" value="1"/>
</dbReference>
<dbReference type="InterPro" id="IPR050469">
    <property type="entry name" value="Diguanylate_Cyclase"/>
</dbReference>
<dbReference type="EMBL" id="JAUOPG010000003">
    <property type="protein sequence ID" value="MDO6453234.1"/>
    <property type="molecule type" value="Genomic_DNA"/>
</dbReference>
<dbReference type="GO" id="GO:0052621">
    <property type="term" value="F:diguanylate cyclase activity"/>
    <property type="evidence" value="ECO:0007669"/>
    <property type="project" value="UniProtKB-EC"/>
</dbReference>
<dbReference type="Gene3D" id="3.30.450.20">
    <property type="entry name" value="PAS domain"/>
    <property type="match status" value="2"/>
</dbReference>
<accession>A0AAW7XJJ7</accession>
<comment type="caution">
    <text evidence="11">The sequence shown here is derived from an EMBL/GenBank/DDBJ whole genome shotgun (WGS) entry which is preliminary data.</text>
</comment>
<dbReference type="PANTHER" id="PTHR45138:SF9">
    <property type="entry name" value="DIGUANYLATE CYCLASE DGCM-RELATED"/>
    <property type="match status" value="1"/>
</dbReference>
<evidence type="ECO:0000256" key="5">
    <source>
        <dbReference type="ARBA" id="ARBA00022692"/>
    </source>
</evidence>
<dbReference type="GO" id="GO:0043709">
    <property type="term" value="P:cell adhesion involved in single-species biofilm formation"/>
    <property type="evidence" value="ECO:0007669"/>
    <property type="project" value="TreeGrafter"/>
</dbReference>
<dbReference type="CDD" id="cd18773">
    <property type="entry name" value="PDC1_HK_sensor"/>
    <property type="match status" value="1"/>
</dbReference>
<evidence type="ECO:0000256" key="1">
    <source>
        <dbReference type="ARBA" id="ARBA00001946"/>
    </source>
</evidence>
<keyword evidence="6 9" id="KW-1133">Transmembrane helix</keyword>
<dbReference type="Gene3D" id="3.30.70.270">
    <property type="match status" value="1"/>
</dbReference>
<dbReference type="Proteomes" id="UP001169862">
    <property type="component" value="Unassembled WGS sequence"/>
</dbReference>
<evidence type="ECO:0000313" key="11">
    <source>
        <dbReference type="EMBL" id="MDO6453234.1"/>
    </source>
</evidence>
<evidence type="ECO:0000256" key="9">
    <source>
        <dbReference type="SAM" id="Phobius"/>
    </source>
</evidence>
<keyword evidence="5 9" id="KW-0812">Transmembrane</keyword>
<comment type="subcellular location">
    <subcellularLocation>
        <location evidence="2">Cell membrane</location>
        <topology evidence="2">Multi-pass membrane protein</topology>
    </subcellularLocation>
</comment>
<dbReference type="SUPFAM" id="SSF103190">
    <property type="entry name" value="Sensory domain-like"/>
    <property type="match status" value="2"/>
</dbReference>
<dbReference type="CDD" id="cd01949">
    <property type="entry name" value="GGDEF"/>
    <property type="match status" value="1"/>
</dbReference>
<keyword evidence="7 9" id="KW-0472">Membrane</keyword>
<evidence type="ECO:0000256" key="6">
    <source>
        <dbReference type="ARBA" id="ARBA00022989"/>
    </source>
</evidence>
<dbReference type="InterPro" id="IPR029787">
    <property type="entry name" value="Nucleotide_cyclase"/>
</dbReference>
<evidence type="ECO:0000256" key="2">
    <source>
        <dbReference type="ARBA" id="ARBA00004651"/>
    </source>
</evidence>
<dbReference type="SUPFAM" id="SSF55073">
    <property type="entry name" value="Nucleotide cyclase"/>
    <property type="match status" value="1"/>
</dbReference>
<evidence type="ECO:0000256" key="7">
    <source>
        <dbReference type="ARBA" id="ARBA00023136"/>
    </source>
</evidence>
<evidence type="ECO:0000256" key="4">
    <source>
        <dbReference type="ARBA" id="ARBA00022475"/>
    </source>
</evidence>
<keyword evidence="11" id="KW-0808">Transferase</keyword>
<evidence type="ECO:0000256" key="8">
    <source>
        <dbReference type="ARBA" id="ARBA00034247"/>
    </source>
</evidence>
<sequence>MPSPFKFRIDLKRLILLLSIFIAIITFINTIYASYNVQREIIINDTLESNRVYAAKLAYSTEQFLLSSQQQLAYSAKTLQDKMDDDAVLTAETERLLMQNNNFNSVFVVRNDGTMLSFHPTSIPLKGVKIRSAGSIEAIELKKPIISDPYVSSVNNYVIVQSYPIFSADKRYLGYVGGSFYLEKENILNSILGEHYHRDSSYLYVVDKHKRLIYHPNRVGEIITNNSVIDTVIKSKSGADRVVNSKGVDMLAGYAYIPISGWGVVAQKPVSITLAELNSQIKKVIINTVPLAILTLIFIWFCTYLISQPLGKLASAVEDLDSHFINDRIRSIRSWYFEADRIKQALLSGMNLVNQRINKLNLDSLTDPMTKLYNRRGLKVMITELQKNHKSFSIIAIDIDHFKRINDNFGHDMGDKVIQLVAKLMTDSFRGADVLCRAGGEEFLMLLPETDLKAAAFLAERLRANTELSEMPDNVHNITISLGLSFWSVDSEATIEESLSLADKALYSAKNQGRNRVVVADNLTN</sequence>
<protein>
    <recommendedName>
        <fullName evidence="3">diguanylate cyclase</fullName>
        <ecNumber evidence="3">2.7.7.65</ecNumber>
    </recommendedName>
</protein>
<evidence type="ECO:0000313" key="12">
    <source>
        <dbReference type="Proteomes" id="UP001169862"/>
    </source>
</evidence>
<keyword evidence="11" id="KW-0548">Nucleotidyltransferase</keyword>
<organism evidence="11 12">
    <name type="scientific">Neptunomonas phycophila</name>
    <dbReference type="NCBI Taxonomy" id="1572645"/>
    <lineage>
        <taxon>Bacteria</taxon>
        <taxon>Pseudomonadati</taxon>
        <taxon>Pseudomonadota</taxon>
        <taxon>Gammaproteobacteria</taxon>
        <taxon>Oceanospirillales</taxon>
        <taxon>Oceanospirillaceae</taxon>
        <taxon>Neptunomonas</taxon>
    </lineage>
</organism>
<feature type="transmembrane region" description="Helical" evidence="9">
    <location>
        <begin position="284"/>
        <end position="306"/>
    </location>
</feature>
<dbReference type="EC" id="2.7.7.65" evidence="3"/>
<feature type="domain" description="GGDEF" evidence="10">
    <location>
        <begin position="390"/>
        <end position="522"/>
    </location>
</feature>
<dbReference type="InterPro" id="IPR033479">
    <property type="entry name" value="dCache_1"/>
</dbReference>
<evidence type="ECO:0000256" key="3">
    <source>
        <dbReference type="ARBA" id="ARBA00012528"/>
    </source>
</evidence>
<reference evidence="11" key="1">
    <citation type="submission" date="2023-07" db="EMBL/GenBank/DDBJ databases">
        <title>Genome content predicts the carbon catabolic preferences of heterotrophic bacteria.</title>
        <authorList>
            <person name="Gralka M."/>
        </authorList>
    </citation>
    <scope>NUCLEOTIDE SEQUENCE</scope>
    <source>
        <strain evidence="11">I2M16</strain>
    </source>
</reference>